<name>A0AA38BPG5_TAXCH</name>
<organism evidence="1 2">
    <name type="scientific">Taxus chinensis</name>
    <name type="common">Chinese yew</name>
    <name type="synonym">Taxus wallichiana var. chinensis</name>
    <dbReference type="NCBI Taxonomy" id="29808"/>
    <lineage>
        <taxon>Eukaryota</taxon>
        <taxon>Viridiplantae</taxon>
        <taxon>Streptophyta</taxon>
        <taxon>Embryophyta</taxon>
        <taxon>Tracheophyta</taxon>
        <taxon>Spermatophyta</taxon>
        <taxon>Pinopsida</taxon>
        <taxon>Pinidae</taxon>
        <taxon>Conifers II</taxon>
        <taxon>Cupressales</taxon>
        <taxon>Taxaceae</taxon>
        <taxon>Taxus</taxon>
    </lineage>
</organism>
<sequence length="82" mass="9551">VMKHLTMGDNAKDDELLQIFLGKSDLLAQFKEEETYTKQLGNAFLKRKKGKMIYMVDVEEVENWEIEHTKGTCEVLDNVDEK</sequence>
<accession>A0AA38BPG5</accession>
<feature type="non-terminal residue" evidence="1">
    <location>
        <position position="1"/>
    </location>
</feature>
<feature type="non-terminal residue" evidence="1">
    <location>
        <position position="82"/>
    </location>
</feature>
<evidence type="ECO:0000313" key="1">
    <source>
        <dbReference type="EMBL" id="KAH9288450.1"/>
    </source>
</evidence>
<keyword evidence="2" id="KW-1185">Reference proteome</keyword>
<dbReference type="EMBL" id="JAHRHJ020003813">
    <property type="protein sequence ID" value="KAH9288450.1"/>
    <property type="molecule type" value="Genomic_DNA"/>
</dbReference>
<gene>
    <name evidence="1" type="ORF">KI387_032567</name>
</gene>
<reference evidence="1 2" key="1">
    <citation type="journal article" date="2021" name="Nat. Plants">
        <title>The Taxus genome provides insights into paclitaxel biosynthesis.</title>
        <authorList>
            <person name="Xiong X."/>
            <person name="Gou J."/>
            <person name="Liao Q."/>
            <person name="Li Y."/>
            <person name="Zhou Q."/>
            <person name="Bi G."/>
            <person name="Li C."/>
            <person name="Du R."/>
            <person name="Wang X."/>
            <person name="Sun T."/>
            <person name="Guo L."/>
            <person name="Liang H."/>
            <person name="Lu P."/>
            <person name="Wu Y."/>
            <person name="Zhang Z."/>
            <person name="Ro D.K."/>
            <person name="Shang Y."/>
            <person name="Huang S."/>
            <person name="Yan J."/>
        </authorList>
    </citation>
    <scope>NUCLEOTIDE SEQUENCE [LARGE SCALE GENOMIC DNA]</scope>
    <source>
        <strain evidence="1">Ta-2019</strain>
    </source>
</reference>
<dbReference type="AlphaFoldDB" id="A0AA38BPG5"/>
<comment type="caution">
    <text evidence="1">The sequence shown here is derived from an EMBL/GenBank/DDBJ whole genome shotgun (WGS) entry which is preliminary data.</text>
</comment>
<evidence type="ECO:0000313" key="2">
    <source>
        <dbReference type="Proteomes" id="UP000824469"/>
    </source>
</evidence>
<protein>
    <submittedName>
        <fullName evidence="1">Uncharacterized protein</fullName>
    </submittedName>
</protein>
<proteinExistence type="predicted"/>
<dbReference type="Proteomes" id="UP000824469">
    <property type="component" value="Unassembled WGS sequence"/>
</dbReference>